<dbReference type="Proteomes" id="UP000178794">
    <property type="component" value="Unassembled WGS sequence"/>
</dbReference>
<dbReference type="InterPro" id="IPR020094">
    <property type="entry name" value="TruA/RsuA/RluB/E/F_N"/>
</dbReference>
<protein>
    <recommendedName>
        <fullName evidence="3">RNA-binding S4 domain-containing protein</fullName>
    </recommendedName>
</protein>
<dbReference type="GO" id="GO:0120159">
    <property type="term" value="F:rRNA pseudouridine synthase activity"/>
    <property type="evidence" value="ECO:0007669"/>
    <property type="project" value="UniProtKB-ARBA"/>
</dbReference>
<dbReference type="GO" id="GO:0003723">
    <property type="term" value="F:RNA binding"/>
    <property type="evidence" value="ECO:0007669"/>
    <property type="project" value="UniProtKB-KW"/>
</dbReference>
<organism evidence="4 5">
    <name type="scientific">Candidatus Kaiserbacteria bacterium RIFCSPHIGHO2_02_FULL_50_50</name>
    <dbReference type="NCBI Taxonomy" id="1798492"/>
    <lineage>
        <taxon>Bacteria</taxon>
        <taxon>Candidatus Kaiseribacteriota</taxon>
    </lineage>
</organism>
<dbReference type="EMBL" id="MFLF01000014">
    <property type="protein sequence ID" value="OGG59570.1"/>
    <property type="molecule type" value="Genomic_DNA"/>
</dbReference>
<dbReference type="InterPro" id="IPR036986">
    <property type="entry name" value="S4_RNA-bd_sf"/>
</dbReference>
<dbReference type="SMART" id="SM00363">
    <property type="entry name" value="S4"/>
    <property type="match status" value="1"/>
</dbReference>
<dbReference type="InterPro" id="IPR000748">
    <property type="entry name" value="PsdUridine_synth_RsuA/RluB/E/F"/>
</dbReference>
<dbReference type="Gene3D" id="3.30.70.1560">
    <property type="entry name" value="Alpha-L RNA-binding motif"/>
    <property type="match status" value="1"/>
</dbReference>
<feature type="domain" description="RNA-binding S4" evidence="3">
    <location>
        <begin position="5"/>
        <end position="66"/>
    </location>
</feature>
<dbReference type="InterPro" id="IPR042092">
    <property type="entry name" value="PsdUridine_s_RsuA/RluB/E/F_cat"/>
</dbReference>
<dbReference type="PROSITE" id="PS50889">
    <property type="entry name" value="S4"/>
    <property type="match status" value="1"/>
</dbReference>
<dbReference type="Pfam" id="PF00849">
    <property type="entry name" value="PseudoU_synth_2"/>
    <property type="match status" value="1"/>
</dbReference>
<dbReference type="SUPFAM" id="SSF55120">
    <property type="entry name" value="Pseudouridine synthase"/>
    <property type="match status" value="1"/>
</dbReference>
<dbReference type="NCBIfam" id="TIGR00093">
    <property type="entry name" value="pseudouridine synthase"/>
    <property type="match status" value="1"/>
</dbReference>
<evidence type="ECO:0000313" key="5">
    <source>
        <dbReference type="Proteomes" id="UP000178794"/>
    </source>
</evidence>
<dbReference type="Gene3D" id="3.10.290.10">
    <property type="entry name" value="RNA-binding S4 domain"/>
    <property type="match status" value="1"/>
</dbReference>
<dbReference type="Gene3D" id="3.30.70.580">
    <property type="entry name" value="Pseudouridine synthase I, catalytic domain, N-terminal subdomain"/>
    <property type="match status" value="1"/>
</dbReference>
<evidence type="ECO:0000313" key="4">
    <source>
        <dbReference type="EMBL" id="OGG59570.1"/>
    </source>
</evidence>
<evidence type="ECO:0000259" key="3">
    <source>
        <dbReference type="SMART" id="SM00363"/>
    </source>
</evidence>
<proteinExistence type="predicted"/>
<sequence length="239" mass="26927">MEFPLRINKYLAETGISTRRGADVLIAKGIVFVNGKKATIGQMVAKTDNVEVRTSKQAAPTEYTYIAYHKPAGELTFGGSEETERDLLMRLEKEYKVTGLTPVGRLEKANAGLILLTNDGRVTRKLFAAEAEFDREYLVTVDKRMFGAVYAQLERGMKIEREKTKPAKVERIDSKTFRFTIQEGKKHQVKRMLAACGYQIMKLVRLRVATVSLGKMKPGQFRVLKGAELTEFLEALSIK</sequence>
<dbReference type="STRING" id="1798492.A3C89_01265"/>
<dbReference type="InterPro" id="IPR006145">
    <property type="entry name" value="PsdUridine_synth_RsuA/RluA"/>
</dbReference>
<keyword evidence="1" id="KW-0413">Isomerase</keyword>
<reference evidence="4 5" key="1">
    <citation type="journal article" date="2016" name="Nat. Commun.">
        <title>Thousands of microbial genomes shed light on interconnected biogeochemical processes in an aquifer system.</title>
        <authorList>
            <person name="Anantharaman K."/>
            <person name="Brown C.T."/>
            <person name="Hug L.A."/>
            <person name="Sharon I."/>
            <person name="Castelle C.J."/>
            <person name="Probst A.J."/>
            <person name="Thomas B.C."/>
            <person name="Singh A."/>
            <person name="Wilkins M.J."/>
            <person name="Karaoz U."/>
            <person name="Brodie E.L."/>
            <person name="Williams K.H."/>
            <person name="Hubbard S.S."/>
            <person name="Banfield J.F."/>
        </authorList>
    </citation>
    <scope>NUCLEOTIDE SEQUENCE [LARGE SCALE GENOMIC DNA]</scope>
</reference>
<dbReference type="GO" id="GO:0000455">
    <property type="term" value="P:enzyme-directed rRNA pseudouridine synthesis"/>
    <property type="evidence" value="ECO:0007669"/>
    <property type="project" value="UniProtKB-ARBA"/>
</dbReference>
<dbReference type="PANTHER" id="PTHR47683">
    <property type="entry name" value="PSEUDOURIDINE SYNTHASE FAMILY PROTEIN-RELATED"/>
    <property type="match status" value="1"/>
</dbReference>
<accession>A0A1F6DE26</accession>
<keyword evidence="2" id="KW-0694">RNA-binding</keyword>
<dbReference type="Pfam" id="PF01479">
    <property type="entry name" value="S4"/>
    <property type="match status" value="1"/>
</dbReference>
<dbReference type="InterPro" id="IPR020103">
    <property type="entry name" value="PsdUridine_synth_cat_dom_sf"/>
</dbReference>
<evidence type="ECO:0000256" key="1">
    <source>
        <dbReference type="ARBA" id="ARBA00023235"/>
    </source>
</evidence>
<evidence type="ECO:0000256" key="2">
    <source>
        <dbReference type="PROSITE-ProRule" id="PRU00182"/>
    </source>
</evidence>
<dbReference type="InterPro" id="IPR050343">
    <property type="entry name" value="RsuA_PseudoU_synthase"/>
</dbReference>
<dbReference type="PANTHER" id="PTHR47683:SF2">
    <property type="entry name" value="RNA-BINDING S4 DOMAIN-CONTAINING PROTEIN"/>
    <property type="match status" value="1"/>
</dbReference>
<gene>
    <name evidence="4" type="ORF">A3C89_01265</name>
</gene>
<comment type="caution">
    <text evidence="4">The sequence shown here is derived from an EMBL/GenBank/DDBJ whole genome shotgun (WGS) entry which is preliminary data.</text>
</comment>
<dbReference type="CDD" id="cd00165">
    <property type="entry name" value="S4"/>
    <property type="match status" value="1"/>
</dbReference>
<dbReference type="SUPFAM" id="SSF55174">
    <property type="entry name" value="Alpha-L RNA-binding motif"/>
    <property type="match status" value="1"/>
</dbReference>
<dbReference type="InterPro" id="IPR002942">
    <property type="entry name" value="S4_RNA-bd"/>
</dbReference>
<name>A0A1F6DE26_9BACT</name>
<dbReference type="AlphaFoldDB" id="A0A1F6DE26"/>